<keyword evidence="6 7" id="KW-0496">Mitochondrion</keyword>
<evidence type="ECO:0000256" key="2">
    <source>
        <dbReference type="ARBA" id="ARBA00004753"/>
    </source>
</evidence>
<evidence type="ECO:0000256" key="5">
    <source>
        <dbReference type="ARBA" id="ARBA00022946"/>
    </source>
</evidence>
<dbReference type="GO" id="GO:0046952">
    <property type="term" value="P:ketone body catabolic process"/>
    <property type="evidence" value="ECO:0007669"/>
    <property type="project" value="InterPro"/>
</dbReference>
<dbReference type="SUPFAM" id="SSF100950">
    <property type="entry name" value="NagB/RpiA/CoA transferase-like"/>
    <property type="match status" value="2"/>
</dbReference>
<dbReference type="InterPro" id="IPR012792">
    <property type="entry name" value="3-oxoacid_CoA-transf_A"/>
</dbReference>
<dbReference type="PANTHER" id="PTHR13707">
    <property type="entry name" value="KETOACID-COENZYME A TRANSFERASE"/>
    <property type="match status" value="1"/>
</dbReference>
<proteinExistence type="inferred from homology"/>
<evidence type="ECO:0000256" key="4">
    <source>
        <dbReference type="ARBA" id="ARBA00022679"/>
    </source>
</evidence>
<dbReference type="GO" id="GO:0008260">
    <property type="term" value="F:succinyl-CoA:3-oxo-acid CoA-transferase activity"/>
    <property type="evidence" value="ECO:0007669"/>
    <property type="project" value="UniProtKB-EC"/>
</dbReference>
<dbReference type="SMART" id="SM00882">
    <property type="entry name" value="CoA_trans"/>
    <property type="match status" value="2"/>
</dbReference>
<keyword evidence="5" id="KW-0809">Transit peptide</keyword>
<keyword evidence="10" id="KW-1185">Reference proteome</keyword>
<organism evidence="9 10">
    <name type="scientific">Mortierella polycephala</name>
    <dbReference type="NCBI Taxonomy" id="41804"/>
    <lineage>
        <taxon>Eukaryota</taxon>
        <taxon>Fungi</taxon>
        <taxon>Fungi incertae sedis</taxon>
        <taxon>Mucoromycota</taxon>
        <taxon>Mortierellomycotina</taxon>
        <taxon>Mortierellomycetes</taxon>
        <taxon>Mortierellales</taxon>
        <taxon>Mortierellaceae</taxon>
        <taxon>Mortierella</taxon>
    </lineage>
</organism>
<dbReference type="GO" id="GO:0005739">
    <property type="term" value="C:mitochondrion"/>
    <property type="evidence" value="ECO:0007669"/>
    <property type="project" value="UniProtKB-SubCell"/>
</dbReference>
<evidence type="ECO:0000313" key="10">
    <source>
        <dbReference type="Proteomes" id="UP000726737"/>
    </source>
</evidence>
<comment type="subcellular location">
    <subcellularLocation>
        <location evidence="1">Mitochondrion</location>
    </subcellularLocation>
</comment>
<dbReference type="InterPro" id="IPR004165">
    <property type="entry name" value="CoA_trans_fam_I"/>
</dbReference>
<comment type="similarity">
    <text evidence="3 7">Belongs to the 3-oxoacid CoA-transferase family.</text>
</comment>
<dbReference type="OrthoDB" id="1933379at2759"/>
<comment type="catalytic activity">
    <reaction evidence="7">
        <text>a 3-oxo acid + succinyl-CoA = a 3-oxoacyl-CoA + succinate</text>
        <dbReference type="Rhea" id="RHEA:24564"/>
        <dbReference type="ChEBI" id="CHEBI:30031"/>
        <dbReference type="ChEBI" id="CHEBI:35973"/>
        <dbReference type="ChEBI" id="CHEBI:57292"/>
        <dbReference type="ChEBI" id="CHEBI:90726"/>
        <dbReference type="EC" id="2.8.3.5"/>
    </reaction>
</comment>
<evidence type="ECO:0000256" key="1">
    <source>
        <dbReference type="ARBA" id="ARBA00004173"/>
    </source>
</evidence>
<dbReference type="AlphaFoldDB" id="A0A9P6UAY4"/>
<dbReference type="EMBL" id="JAAAJA010000012">
    <property type="protein sequence ID" value="KAG0266814.1"/>
    <property type="molecule type" value="Genomic_DNA"/>
</dbReference>
<comment type="pathway">
    <text evidence="2 7">Ketone metabolism; succinyl-CoA degradation; acetoacetyl-CoA from succinyl-CoA: step 1/1.</text>
</comment>
<gene>
    <name evidence="9" type="primary">OXCT1</name>
    <name evidence="9" type="ORF">BG011_000866</name>
</gene>
<dbReference type="PANTHER" id="PTHR13707:SF23">
    <property type="entry name" value="SUCCINYL-COA:3-KETOACID-COENZYME A TRANSFERASE"/>
    <property type="match status" value="1"/>
</dbReference>
<dbReference type="Gene3D" id="3.40.1080.10">
    <property type="entry name" value="Glutaconate Coenzyme A-transferase"/>
    <property type="match status" value="2"/>
</dbReference>
<dbReference type="FunFam" id="3.40.1080.10:FF:000002">
    <property type="entry name" value="Succinyl-CoA:3-ketoacid-coenzyme A transferase, mitochondrial"/>
    <property type="match status" value="1"/>
</dbReference>
<dbReference type="PIRSF" id="PIRSF000858">
    <property type="entry name" value="SCOT-t"/>
    <property type="match status" value="1"/>
</dbReference>
<evidence type="ECO:0000256" key="3">
    <source>
        <dbReference type="ARBA" id="ARBA00007154"/>
    </source>
</evidence>
<evidence type="ECO:0000256" key="6">
    <source>
        <dbReference type="ARBA" id="ARBA00023128"/>
    </source>
</evidence>
<keyword evidence="4 7" id="KW-0808">Transferase</keyword>
<dbReference type="Proteomes" id="UP000726737">
    <property type="component" value="Unassembled WGS sequence"/>
</dbReference>
<dbReference type="NCBIfam" id="TIGR02429">
    <property type="entry name" value="pcaI_scoA_fam"/>
    <property type="match status" value="1"/>
</dbReference>
<name>A0A9P6UAY4_9FUNG</name>
<dbReference type="InterPro" id="IPR004164">
    <property type="entry name" value="CoA_transf_AS"/>
</dbReference>
<dbReference type="InterPro" id="IPR014388">
    <property type="entry name" value="3-oxoacid_CoA-transferase"/>
</dbReference>
<dbReference type="FunFam" id="3.40.1080.10:FF:000001">
    <property type="entry name" value="Succinyl-coa:3-ketoacid-coenzyme a transferase subunit b"/>
    <property type="match status" value="1"/>
</dbReference>
<comment type="function">
    <text evidence="7">Key enzyme for ketone body catabolism. Transfers the CoA moiety from succinate to acetoacetate. Formation of the enzyme-CoA intermediate proceeds via an unstable anhydride species formed between the carboxylate groups of the enzyme and substrate.</text>
</comment>
<dbReference type="EC" id="2.8.3.5" evidence="7"/>
<sequence length="532" mass="57624">MSTLTIFLQHAKRGASKNVTIAMFTTTLGRQFSTFRPQYKQADSGEVENLSKVYSSAEDAVKDIPSGSTLMVGGFGLCGIPENLISALKKRASDCKDLTVVSNNAGVDDFGLGQLLRTKQIKRMISSYVGENKEFERQYLSGELEVELTPQGTLAERVRAGGAGIPAFFTPTAYGTEVQTGELAIKYGPDGKVLIHSKPREVREFNGRKYIMEEAITGDYSLVKAWKGDAYGNLVFKGSAMNFNPVMAKGSKNTIAEVEEIVPVGSLRPEDIHLPGIFVKRIIQGKSYEKRIERLTLTQDKLVGATDEVPDAKDEAARRREKIVRRAAKEFKNGMYVNLGIGMPMLASNYLEKGVNVHLQSENGILGFGPFPKPGEQDPDLINAGKETITLLPGASLFSSDDSFAMIRGSHVDLTILGALQVSAKGDLANWIIPRKMVKGMGGAMDLVASPGTRVVVTMEHLAKGGKHKILDDCSLPLTGVGCVDRIITDLCVFDVKDGGLVLTELMAEVSLDDVKRGTGAAFKISPDLIQN</sequence>
<evidence type="ECO:0000313" key="9">
    <source>
        <dbReference type="EMBL" id="KAG0266814.1"/>
    </source>
</evidence>
<protein>
    <recommendedName>
        <fullName evidence="7">Succinyl-CoA:3-ketoacid-coenzyme A transferase</fullName>
        <ecNumber evidence="7">2.8.3.5</ecNumber>
    </recommendedName>
</protein>
<accession>A0A9P6UAY4</accession>
<dbReference type="InterPro" id="IPR012791">
    <property type="entry name" value="3-oxoacid_CoA-transf_B"/>
</dbReference>
<comment type="caution">
    <text evidence="9">The sequence shown here is derived from an EMBL/GenBank/DDBJ whole genome shotgun (WGS) entry which is preliminary data.</text>
</comment>
<feature type="active site" description="5-glutamyl coenzyme A thioester intermediate" evidence="8">
    <location>
        <position position="362"/>
    </location>
</feature>
<evidence type="ECO:0000256" key="8">
    <source>
        <dbReference type="PIRSR" id="PIRSR000858-1"/>
    </source>
</evidence>
<reference evidence="9" key="1">
    <citation type="journal article" date="2020" name="Fungal Divers.">
        <title>Resolving the Mortierellaceae phylogeny through synthesis of multi-gene phylogenetics and phylogenomics.</title>
        <authorList>
            <person name="Vandepol N."/>
            <person name="Liber J."/>
            <person name="Desiro A."/>
            <person name="Na H."/>
            <person name="Kennedy M."/>
            <person name="Barry K."/>
            <person name="Grigoriev I.V."/>
            <person name="Miller A.N."/>
            <person name="O'Donnell K."/>
            <person name="Stajich J.E."/>
            <person name="Bonito G."/>
        </authorList>
    </citation>
    <scope>NUCLEOTIDE SEQUENCE</scope>
    <source>
        <strain evidence="9">KOD948</strain>
    </source>
</reference>
<dbReference type="InterPro" id="IPR037171">
    <property type="entry name" value="NagB/RpiA_transferase-like"/>
</dbReference>
<evidence type="ECO:0000256" key="7">
    <source>
        <dbReference type="PIRNR" id="PIRNR000858"/>
    </source>
</evidence>
<dbReference type="Pfam" id="PF01144">
    <property type="entry name" value="CoA_trans"/>
    <property type="match status" value="2"/>
</dbReference>
<dbReference type="NCBIfam" id="TIGR02428">
    <property type="entry name" value="pcaJ_scoB_fam"/>
    <property type="match status" value="1"/>
</dbReference>
<dbReference type="PROSITE" id="PS01274">
    <property type="entry name" value="COA_TRANSF_2"/>
    <property type="match status" value="1"/>
</dbReference>